<comment type="caution">
    <text evidence="1">The sequence shown here is derived from an EMBL/GenBank/DDBJ whole genome shotgun (WGS) entry which is preliminary data.</text>
</comment>
<dbReference type="AlphaFoldDB" id="A0A2A5T634"/>
<reference evidence="2" key="1">
    <citation type="submission" date="2017-04" db="EMBL/GenBank/DDBJ databases">
        <title>Genome evolution of the luminous symbionts of deep sea anglerfish.</title>
        <authorList>
            <person name="Hendry T.A."/>
        </authorList>
    </citation>
    <scope>NUCLEOTIDE SEQUENCE [LARGE SCALE GENOMIC DNA]</scope>
</reference>
<dbReference type="Proteomes" id="UP000219020">
    <property type="component" value="Unassembled WGS sequence"/>
</dbReference>
<protein>
    <submittedName>
        <fullName evidence="1">Uncharacterized protein</fullName>
    </submittedName>
</protein>
<gene>
    <name evidence="1" type="ORF">BTN49_0638</name>
</gene>
<organism evidence="1 2">
    <name type="scientific">Candidatus Enterovibrio escicola</name>
    <dbReference type="NCBI Taxonomy" id="1927127"/>
    <lineage>
        <taxon>Bacteria</taxon>
        <taxon>Pseudomonadati</taxon>
        <taxon>Pseudomonadota</taxon>
        <taxon>Gammaproteobacteria</taxon>
        <taxon>Vibrionales</taxon>
        <taxon>Vibrionaceae</taxon>
        <taxon>Enterovibrio</taxon>
    </lineage>
</organism>
<accession>A0A2A5T634</accession>
<evidence type="ECO:0000313" key="1">
    <source>
        <dbReference type="EMBL" id="PCS23669.1"/>
    </source>
</evidence>
<sequence length="42" mass="4774">MAIEFSARQYVIRTLRINYPDGLYATLTRVVKIKSQAKATEG</sequence>
<evidence type="ECO:0000313" key="2">
    <source>
        <dbReference type="Proteomes" id="UP000219020"/>
    </source>
</evidence>
<name>A0A2A5T634_9GAMM</name>
<keyword evidence="2" id="KW-1185">Reference proteome</keyword>
<dbReference type="EMBL" id="NBYY01000009">
    <property type="protein sequence ID" value="PCS23669.1"/>
    <property type="molecule type" value="Genomic_DNA"/>
</dbReference>
<proteinExistence type="predicted"/>